<gene>
    <name evidence="1" type="ORF">D0Z07_7029</name>
</gene>
<evidence type="ECO:0000313" key="1">
    <source>
        <dbReference type="EMBL" id="KAG0647421.1"/>
    </source>
</evidence>
<accession>A0A9P6VG85</accession>
<keyword evidence="2" id="KW-1185">Reference proteome</keyword>
<protein>
    <submittedName>
        <fullName evidence="1">Uncharacterized protein</fullName>
    </submittedName>
</protein>
<dbReference type="EMBL" id="VNKQ01000013">
    <property type="protein sequence ID" value="KAG0647421.1"/>
    <property type="molecule type" value="Genomic_DNA"/>
</dbReference>
<evidence type="ECO:0000313" key="2">
    <source>
        <dbReference type="Proteomes" id="UP000785200"/>
    </source>
</evidence>
<sequence>MSAPLLFNIAGGIFCLIPVGHTKMANEVIFPGLKTLGAAPAAYSSKVSWTQANGYFITSALLCFKWAQDGLGGSLDQYIFGALLVTHLSAGFAYFRKGIFPPTLVYWTTSLLLGIAAMKSA</sequence>
<comment type="caution">
    <text evidence="1">The sequence shown here is derived from an EMBL/GenBank/DDBJ whole genome shotgun (WGS) entry which is preliminary data.</text>
</comment>
<proteinExistence type="predicted"/>
<organism evidence="1 2">
    <name type="scientific">Hyphodiscus hymeniophilus</name>
    <dbReference type="NCBI Taxonomy" id="353542"/>
    <lineage>
        <taxon>Eukaryota</taxon>
        <taxon>Fungi</taxon>
        <taxon>Dikarya</taxon>
        <taxon>Ascomycota</taxon>
        <taxon>Pezizomycotina</taxon>
        <taxon>Leotiomycetes</taxon>
        <taxon>Helotiales</taxon>
        <taxon>Hyphodiscaceae</taxon>
        <taxon>Hyphodiscus</taxon>
    </lineage>
</organism>
<reference evidence="1" key="1">
    <citation type="submission" date="2019-07" db="EMBL/GenBank/DDBJ databases">
        <title>Hyphodiscus hymeniophilus genome sequencing and assembly.</title>
        <authorList>
            <person name="Kramer G."/>
            <person name="Nodwell J."/>
        </authorList>
    </citation>
    <scope>NUCLEOTIDE SEQUENCE</scope>
    <source>
        <strain evidence="1">ATCC 34498</strain>
    </source>
</reference>
<name>A0A9P6VG85_9HELO</name>
<dbReference type="Proteomes" id="UP000785200">
    <property type="component" value="Unassembled WGS sequence"/>
</dbReference>
<dbReference type="AlphaFoldDB" id="A0A9P6VG85"/>
<dbReference type="OrthoDB" id="3541859at2759"/>